<feature type="transmembrane region" description="Helical" evidence="6">
    <location>
        <begin position="131"/>
        <end position="154"/>
    </location>
</feature>
<keyword evidence="4 6" id="KW-1133">Transmembrane helix</keyword>
<proteinExistence type="inferred from homology"/>
<dbReference type="GO" id="GO:0005886">
    <property type="term" value="C:plasma membrane"/>
    <property type="evidence" value="ECO:0007669"/>
    <property type="project" value="UniProtKB-SubCell"/>
</dbReference>
<sequence length="244" mass="25701">MGDYLFVTLIAILSGALSGIIGTGSSLLLLPLMVSNFGPRVAMPVMAIAAILGNLSRIAVWWREIDWRATLAYSLPGVPAASLGAHVMLSLPAWIIDGALGLFFWVMILVRRNLKNSHWTLSIKQLGLCGGVVGFLTGLVLSTGPVSVLIFTAYGLSRGGFIGTEASSALLLYFSKVSTFAFQQALSMQVVLTGVLMGSGIMLGTLSTKVIVQRLSVTQFAVLIDVILFISGAGLIVNAWSGAP</sequence>
<dbReference type="PANTHER" id="PTHR43483:SF3">
    <property type="entry name" value="MEMBRANE TRANSPORTER PROTEIN HI_0806-RELATED"/>
    <property type="match status" value="1"/>
</dbReference>
<comment type="caution">
    <text evidence="7">The sequence shown here is derived from an EMBL/GenBank/DDBJ whole genome shotgun (WGS) entry which is preliminary data.</text>
</comment>
<evidence type="ECO:0000256" key="1">
    <source>
        <dbReference type="ARBA" id="ARBA00004141"/>
    </source>
</evidence>
<feature type="transmembrane region" description="Helical" evidence="6">
    <location>
        <begin position="220"/>
        <end position="241"/>
    </location>
</feature>
<evidence type="ECO:0000313" key="7">
    <source>
        <dbReference type="EMBL" id="KTS67495.1"/>
    </source>
</evidence>
<feature type="transmembrane region" description="Helical" evidence="6">
    <location>
        <begin position="6"/>
        <end position="29"/>
    </location>
</feature>
<organism evidence="7 8">
    <name type="scientific">Pantoea dispersa</name>
    <dbReference type="NCBI Taxonomy" id="59814"/>
    <lineage>
        <taxon>Bacteria</taxon>
        <taxon>Pseudomonadati</taxon>
        <taxon>Pseudomonadota</taxon>
        <taxon>Gammaproteobacteria</taxon>
        <taxon>Enterobacterales</taxon>
        <taxon>Erwiniaceae</taxon>
        <taxon>Pantoea</taxon>
    </lineage>
</organism>
<dbReference type="Proteomes" id="UP000071979">
    <property type="component" value="Unassembled WGS sequence"/>
</dbReference>
<feature type="transmembrane region" description="Helical" evidence="6">
    <location>
        <begin position="41"/>
        <end position="63"/>
    </location>
</feature>
<feature type="transmembrane region" description="Helical" evidence="6">
    <location>
        <begin position="83"/>
        <end position="110"/>
    </location>
</feature>
<dbReference type="EMBL" id="LDSE01000022">
    <property type="protein sequence ID" value="KTS67495.1"/>
    <property type="molecule type" value="Genomic_DNA"/>
</dbReference>
<keyword evidence="6" id="KW-1003">Cell membrane</keyword>
<feature type="transmembrane region" description="Helical" evidence="6">
    <location>
        <begin position="186"/>
        <end position="208"/>
    </location>
</feature>
<dbReference type="RefSeq" id="WP_058775315.1">
    <property type="nucleotide sequence ID" value="NZ_LDSD01000004.1"/>
</dbReference>
<comment type="subcellular location">
    <subcellularLocation>
        <location evidence="6">Cell membrane</location>
        <topology evidence="6">Multi-pass membrane protein</topology>
    </subcellularLocation>
    <subcellularLocation>
        <location evidence="1">Membrane</location>
        <topology evidence="1">Multi-pass membrane protein</topology>
    </subcellularLocation>
</comment>
<evidence type="ECO:0000256" key="3">
    <source>
        <dbReference type="ARBA" id="ARBA00022692"/>
    </source>
</evidence>
<dbReference type="Pfam" id="PF01925">
    <property type="entry name" value="TauE"/>
    <property type="match status" value="1"/>
</dbReference>
<gene>
    <name evidence="7" type="ORF">SA3R_12550</name>
</gene>
<dbReference type="AlphaFoldDB" id="A0A8E1V8S6"/>
<dbReference type="InterPro" id="IPR002781">
    <property type="entry name" value="TM_pro_TauE-like"/>
</dbReference>
<evidence type="ECO:0000256" key="6">
    <source>
        <dbReference type="RuleBase" id="RU363041"/>
    </source>
</evidence>
<protein>
    <recommendedName>
        <fullName evidence="6">Probable membrane transporter protein</fullName>
    </recommendedName>
</protein>
<reference evidence="7 8" key="1">
    <citation type="journal article" date="2016" name="Front. Microbiol.">
        <title>Genomic Resource of Rice Seed Associated Bacteria.</title>
        <authorList>
            <person name="Midha S."/>
            <person name="Bansal K."/>
            <person name="Sharma S."/>
            <person name="Kumar N."/>
            <person name="Patil P.P."/>
            <person name="Chaudhry V."/>
            <person name="Patil P.B."/>
        </authorList>
    </citation>
    <scope>NUCLEOTIDE SEQUENCE [LARGE SCALE GENOMIC DNA]</scope>
    <source>
        <strain evidence="7 8">SA3</strain>
    </source>
</reference>
<keyword evidence="3 6" id="KW-0812">Transmembrane</keyword>
<comment type="similarity">
    <text evidence="2 6">Belongs to the 4-toluene sulfonate uptake permease (TSUP) (TC 2.A.102) family.</text>
</comment>
<accession>A0A8E1V8S6</accession>
<evidence type="ECO:0000256" key="5">
    <source>
        <dbReference type="ARBA" id="ARBA00023136"/>
    </source>
</evidence>
<evidence type="ECO:0000256" key="4">
    <source>
        <dbReference type="ARBA" id="ARBA00022989"/>
    </source>
</evidence>
<evidence type="ECO:0000256" key="2">
    <source>
        <dbReference type="ARBA" id="ARBA00009142"/>
    </source>
</evidence>
<keyword evidence="5 6" id="KW-0472">Membrane</keyword>
<evidence type="ECO:0000313" key="8">
    <source>
        <dbReference type="Proteomes" id="UP000071979"/>
    </source>
</evidence>
<dbReference type="PANTHER" id="PTHR43483">
    <property type="entry name" value="MEMBRANE TRANSPORTER PROTEIN HI_0806-RELATED"/>
    <property type="match status" value="1"/>
</dbReference>
<name>A0A8E1V8S6_9GAMM</name>